<dbReference type="InterPro" id="IPR002347">
    <property type="entry name" value="SDR_fam"/>
</dbReference>
<keyword evidence="7" id="KW-0809">Transit peptide</keyword>
<dbReference type="GO" id="GO:0016630">
    <property type="term" value="F:protochlorophyllide reductase activity"/>
    <property type="evidence" value="ECO:0007669"/>
    <property type="project" value="UniProtKB-EC"/>
</dbReference>
<dbReference type="Gene3D" id="3.40.50.720">
    <property type="entry name" value="NAD(P)-binding Rossmann-like Domain"/>
    <property type="match status" value="1"/>
</dbReference>
<keyword evidence="7" id="KW-0150">Chloroplast</keyword>
<dbReference type="SUPFAM" id="SSF51735">
    <property type="entry name" value="NAD(P)-binding Rossmann-fold domains"/>
    <property type="match status" value="1"/>
</dbReference>
<evidence type="ECO:0000256" key="1">
    <source>
        <dbReference type="ARBA" id="ARBA00005173"/>
    </source>
</evidence>
<protein>
    <recommendedName>
        <fullName evidence="7">NADPH-protochlorophyllide oxidoreductase</fullName>
        <ecNumber evidence="7">1.3.1.33</ecNumber>
    </recommendedName>
</protein>
<name>A0A061QVS9_9CHLO</name>
<dbReference type="GO" id="GO:0015979">
    <property type="term" value="P:photosynthesis"/>
    <property type="evidence" value="ECO:0007669"/>
    <property type="project" value="UniProtKB-KW"/>
</dbReference>
<keyword evidence="7" id="KW-0934">Plastid</keyword>
<dbReference type="PANTHER" id="PTHR44419">
    <property type="entry name" value="PROTOCHLOROPHYLLIDE REDUCTASE C, CHLOROPLASTIC"/>
    <property type="match status" value="1"/>
</dbReference>
<evidence type="ECO:0000256" key="8">
    <source>
        <dbReference type="SAM" id="MobiDB-lite"/>
    </source>
</evidence>
<comment type="catalytic activity">
    <reaction evidence="7">
        <text>chlorophyllide a + NADP(+) = protochlorophyllide a + NADPH + H(+)</text>
        <dbReference type="Rhea" id="RHEA:11132"/>
        <dbReference type="ChEBI" id="CHEBI:15378"/>
        <dbReference type="ChEBI" id="CHEBI:57783"/>
        <dbReference type="ChEBI" id="CHEBI:58349"/>
        <dbReference type="ChEBI" id="CHEBI:83348"/>
        <dbReference type="ChEBI" id="CHEBI:83350"/>
        <dbReference type="EC" id="1.3.1.33"/>
    </reaction>
</comment>
<keyword evidence="4 7" id="KW-0521">NADP</keyword>
<organism evidence="9">
    <name type="scientific">Tetraselmis sp. GSL018</name>
    <dbReference type="NCBI Taxonomy" id="582737"/>
    <lineage>
        <taxon>Eukaryota</taxon>
        <taxon>Viridiplantae</taxon>
        <taxon>Chlorophyta</taxon>
        <taxon>core chlorophytes</taxon>
        <taxon>Chlorodendrophyceae</taxon>
        <taxon>Chlorodendrales</taxon>
        <taxon>Chlorodendraceae</taxon>
        <taxon>Tetraselmis</taxon>
    </lineage>
</organism>
<comment type="function">
    <text evidence="7">Phototransformation of protochlorophyllide (Pchlide) to chlorophyllide (Chlide).</text>
</comment>
<dbReference type="PRINTS" id="PR00081">
    <property type="entry name" value="GDHRDH"/>
</dbReference>
<dbReference type="GO" id="GO:0015995">
    <property type="term" value="P:chlorophyll biosynthetic process"/>
    <property type="evidence" value="ECO:0007669"/>
    <property type="project" value="UniProtKB-UniPathway"/>
</dbReference>
<comment type="similarity">
    <text evidence="2 7">Belongs to the short-chain dehydrogenases/reductases (SDR) family. POR subfamily.</text>
</comment>
<comment type="pathway">
    <text evidence="1 7">Porphyrin-containing compound metabolism; chlorophyll biosynthesis.</text>
</comment>
<dbReference type="UniPathway" id="UPA00668"/>
<keyword evidence="5 7" id="KW-0560">Oxidoreductase</keyword>
<evidence type="ECO:0000313" key="9">
    <source>
        <dbReference type="EMBL" id="JAC63818.1"/>
    </source>
</evidence>
<reference evidence="9" key="1">
    <citation type="submission" date="2014-05" db="EMBL/GenBank/DDBJ databases">
        <title>The transcriptome of the halophilic microalga Tetraselmis sp. GSL018 isolated from the Great Salt Lake, Utah.</title>
        <authorList>
            <person name="Jinkerson R.E."/>
            <person name="D'Adamo S."/>
            <person name="Posewitz M.C."/>
        </authorList>
    </citation>
    <scope>NUCLEOTIDE SEQUENCE</scope>
    <source>
        <strain evidence="9">GSL018</strain>
    </source>
</reference>
<dbReference type="Pfam" id="PF00106">
    <property type="entry name" value="adh_short"/>
    <property type="match status" value="1"/>
</dbReference>
<dbReference type="GO" id="GO:0009507">
    <property type="term" value="C:chloroplast"/>
    <property type="evidence" value="ECO:0007669"/>
    <property type="project" value="UniProtKB-SubCell"/>
</dbReference>
<dbReference type="InterPro" id="IPR005979">
    <property type="entry name" value="Prochl_reduct"/>
</dbReference>
<feature type="region of interest" description="Disordered" evidence="8">
    <location>
        <begin position="1"/>
        <end position="34"/>
    </location>
</feature>
<keyword evidence="6 7" id="KW-0149">Chlorophyll biosynthesis</keyword>
<comment type="subcellular location">
    <subcellularLocation>
        <location evidence="7">Plastid</location>
        <location evidence="7">Chloroplast</location>
    </subcellularLocation>
</comment>
<evidence type="ECO:0000256" key="7">
    <source>
        <dbReference type="RuleBase" id="RU365001"/>
    </source>
</evidence>
<sequence>MSLTLKSSVCGGAVTSRSQGTTPKQRAPEVQHSSHRVAANLGSSRNGISKQHAFIAKAARQSHTQRACRMVPSAMGMFGSGAPKRKTVILTGTSSGLGLATFRSLMATGEWHVICGVRDVDKMQSIIDEGGYPRDAYTLIPLDLKSLDSVKSFVKKFRGTGKKLDVLCCNAAIYLPNQPGPTFGDYGYEESLTVNHLSHFLLVNLLLSDLKKAPEPRCIIVGSITGNTNTVGGGAVKPFADLGDLSGLANKSVMVDGKEYDGAKAYKDSKLANMMTVLELHRRYHEETGIVFSSLYPGCIAETNLFRQKRQWFRKLFPVFMKYVTGGYVSEEEAGDRLCEVITSPKCNESGVYWSWNGGARTTGFYNPLKGEVQGAGGSGGEIFKNMPSQEVRNERKGKKLWELSAKAVGLESEVKASV</sequence>
<dbReference type="EC" id="1.3.1.33" evidence="7"/>
<feature type="compositionally biased region" description="Polar residues" evidence="8">
    <location>
        <begin position="15"/>
        <end position="24"/>
    </location>
</feature>
<dbReference type="InterPro" id="IPR036291">
    <property type="entry name" value="NAD(P)-bd_dom_sf"/>
</dbReference>
<dbReference type="NCBIfam" id="TIGR01289">
    <property type="entry name" value="LPOR"/>
    <property type="match status" value="1"/>
</dbReference>
<accession>A0A061QVS9</accession>
<dbReference type="AlphaFoldDB" id="A0A061QVS9"/>
<gene>
    <name evidence="9" type="primary">POR</name>
    <name evidence="9" type="ORF">TSPGSL018_19682</name>
</gene>
<keyword evidence="3 7" id="KW-0602">Photosynthesis</keyword>
<dbReference type="PANTHER" id="PTHR44419:SF19">
    <property type="entry name" value="PROTOCHLOROPHYLLIDE REDUCTASE A, CHLOROPLASTIC"/>
    <property type="match status" value="1"/>
</dbReference>
<evidence type="ECO:0000256" key="6">
    <source>
        <dbReference type="ARBA" id="ARBA00023171"/>
    </source>
</evidence>
<evidence type="ECO:0000256" key="3">
    <source>
        <dbReference type="ARBA" id="ARBA00022531"/>
    </source>
</evidence>
<evidence type="ECO:0000256" key="5">
    <source>
        <dbReference type="ARBA" id="ARBA00023002"/>
    </source>
</evidence>
<evidence type="ECO:0000256" key="4">
    <source>
        <dbReference type="ARBA" id="ARBA00022857"/>
    </source>
</evidence>
<proteinExistence type="inferred from homology"/>
<evidence type="ECO:0000256" key="2">
    <source>
        <dbReference type="ARBA" id="ARBA00005821"/>
    </source>
</evidence>
<dbReference type="EMBL" id="GBEZ01023047">
    <property type="protein sequence ID" value="JAC63818.1"/>
    <property type="molecule type" value="Transcribed_RNA"/>
</dbReference>